<dbReference type="HOGENOM" id="CLU_2620960_0_0_6"/>
<gene>
    <name evidence="2" type="ordered locus">Tgr7_1863</name>
</gene>
<dbReference type="RefSeq" id="WP_012638426.1">
    <property type="nucleotide sequence ID" value="NC_011901.1"/>
</dbReference>
<protein>
    <recommendedName>
        <fullName evidence="4">DUF1496 domain-containing protein</fullName>
    </recommendedName>
</protein>
<dbReference type="Proteomes" id="UP000002383">
    <property type="component" value="Chromosome"/>
</dbReference>
<proteinExistence type="predicted"/>
<evidence type="ECO:0008006" key="4">
    <source>
        <dbReference type="Google" id="ProtNLM"/>
    </source>
</evidence>
<name>B8GSP0_THISH</name>
<evidence type="ECO:0000313" key="2">
    <source>
        <dbReference type="EMBL" id="ACL72944.1"/>
    </source>
</evidence>
<dbReference type="KEGG" id="tgr:Tgr7_1863"/>
<organism evidence="2 3">
    <name type="scientific">Thioalkalivibrio sulfidiphilus (strain HL-EbGR7)</name>
    <dbReference type="NCBI Taxonomy" id="396588"/>
    <lineage>
        <taxon>Bacteria</taxon>
        <taxon>Pseudomonadati</taxon>
        <taxon>Pseudomonadota</taxon>
        <taxon>Gammaproteobacteria</taxon>
        <taxon>Chromatiales</taxon>
        <taxon>Ectothiorhodospiraceae</taxon>
        <taxon>Thioalkalivibrio</taxon>
    </lineage>
</organism>
<evidence type="ECO:0000256" key="1">
    <source>
        <dbReference type="SAM" id="MobiDB-lite"/>
    </source>
</evidence>
<reference evidence="2 3" key="1">
    <citation type="journal article" date="2011" name="Stand. Genomic Sci.">
        <title>Complete genome sequence of 'Thioalkalivibrio sulfidophilus' HL-EbGr7.</title>
        <authorList>
            <person name="Muyzer G."/>
            <person name="Sorokin D.Y."/>
            <person name="Mavromatis K."/>
            <person name="Lapidus A."/>
            <person name="Clum A."/>
            <person name="Ivanova N."/>
            <person name="Pati A."/>
            <person name="d'Haeseleer P."/>
            <person name="Woyke T."/>
            <person name="Kyrpides N.C."/>
        </authorList>
    </citation>
    <scope>NUCLEOTIDE SEQUENCE [LARGE SCALE GENOMIC DNA]</scope>
    <source>
        <strain evidence="2 3">HL-EbGR7</strain>
    </source>
</reference>
<accession>B8GSP0</accession>
<feature type="region of interest" description="Disordered" evidence="1">
    <location>
        <begin position="1"/>
        <end position="20"/>
    </location>
</feature>
<evidence type="ECO:0000313" key="3">
    <source>
        <dbReference type="Proteomes" id="UP000002383"/>
    </source>
</evidence>
<sequence length="78" mass="8635">MSNSHTPPHVGAQDPELRNSPIAMEMDEESDVLKQEVPGEPACYFNDIAYQHGDYVNSGGMLLRCDRGVWVQSVEGVE</sequence>
<dbReference type="OrthoDB" id="5784855at2"/>
<dbReference type="EMBL" id="CP001339">
    <property type="protein sequence ID" value="ACL72944.1"/>
    <property type="molecule type" value="Genomic_DNA"/>
</dbReference>
<keyword evidence="3" id="KW-1185">Reference proteome</keyword>
<dbReference type="AlphaFoldDB" id="B8GSP0"/>